<dbReference type="Proteomes" id="UP001221142">
    <property type="component" value="Unassembled WGS sequence"/>
</dbReference>
<accession>A0AAD7B2M5</accession>
<sequence>MSANKTYCTAFGIHPIPANTTLQEFEAKCKTLVTSMLALPVAQNKYLKFDMTEAHWMAIHQDTDYMKLITAAQPWGFQTEASVFLSNVVTKLDSGANAETNIIIGIHRAAAGLNQDAFFQALSEVASTLLNRGSPTPINAMRLLNGDADVLAAAGFTWANQPAVISIKKWKSLTTDLSGNLEVKAFVAQAVKTLNGVHTFSSTDVKNVFTSSTFNENLVG</sequence>
<organism evidence="1 2">
    <name type="scientific">Roridomyces roridus</name>
    <dbReference type="NCBI Taxonomy" id="1738132"/>
    <lineage>
        <taxon>Eukaryota</taxon>
        <taxon>Fungi</taxon>
        <taxon>Dikarya</taxon>
        <taxon>Basidiomycota</taxon>
        <taxon>Agaricomycotina</taxon>
        <taxon>Agaricomycetes</taxon>
        <taxon>Agaricomycetidae</taxon>
        <taxon>Agaricales</taxon>
        <taxon>Marasmiineae</taxon>
        <taxon>Mycenaceae</taxon>
        <taxon>Roridomyces</taxon>
    </lineage>
</organism>
<evidence type="ECO:0000313" key="1">
    <source>
        <dbReference type="EMBL" id="KAJ7608973.1"/>
    </source>
</evidence>
<proteinExistence type="predicted"/>
<name>A0AAD7B2M5_9AGAR</name>
<gene>
    <name evidence="1" type="ORF">FB45DRAFT_1039129</name>
</gene>
<evidence type="ECO:0000313" key="2">
    <source>
        <dbReference type="Proteomes" id="UP001221142"/>
    </source>
</evidence>
<reference evidence="1" key="1">
    <citation type="submission" date="2023-03" db="EMBL/GenBank/DDBJ databases">
        <title>Massive genome expansion in bonnet fungi (Mycena s.s.) driven by repeated elements and novel gene families across ecological guilds.</title>
        <authorList>
            <consortium name="Lawrence Berkeley National Laboratory"/>
            <person name="Harder C.B."/>
            <person name="Miyauchi S."/>
            <person name="Viragh M."/>
            <person name="Kuo A."/>
            <person name="Thoen E."/>
            <person name="Andreopoulos B."/>
            <person name="Lu D."/>
            <person name="Skrede I."/>
            <person name="Drula E."/>
            <person name="Henrissat B."/>
            <person name="Morin E."/>
            <person name="Kohler A."/>
            <person name="Barry K."/>
            <person name="LaButti K."/>
            <person name="Morin E."/>
            <person name="Salamov A."/>
            <person name="Lipzen A."/>
            <person name="Mereny Z."/>
            <person name="Hegedus B."/>
            <person name="Baldrian P."/>
            <person name="Stursova M."/>
            <person name="Weitz H."/>
            <person name="Taylor A."/>
            <person name="Grigoriev I.V."/>
            <person name="Nagy L.G."/>
            <person name="Martin F."/>
            <person name="Kauserud H."/>
        </authorList>
    </citation>
    <scope>NUCLEOTIDE SEQUENCE</scope>
    <source>
        <strain evidence="1">9284</strain>
    </source>
</reference>
<comment type="caution">
    <text evidence="1">The sequence shown here is derived from an EMBL/GenBank/DDBJ whole genome shotgun (WGS) entry which is preliminary data.</text>
</comment>
<dbReference type="EMBL" id="JARKIF010000042">
    <property type="protein sequence ID" value="KAJ7608973.1"/>
    <property type="molecule type" value="Genomic_DNA"/>
</dbReference>
<dbReference type="AlphaFoldDB" id="A0AAD7B2M5"/>
<keyword evidence="2" id="KW-1185">Reference proteome</keyword>
<protein>
    <submittedName>
        <fullName evidence="1">Uncharacterized protein</fullName>
    </submittedName>
</protein>